<accession>A0A0A9DPM6</accession>
<evidence type="ECO:0000313" key="1">
    <source>
        <dbReference type="EMBL" id="JAD88608.1"/>
    </source>
</evidence>
<reference evidence="1" key="2">
    <citation type="journal article" date="2015" name="Data Brief">
        <title>Shoot transcriptome of the giant reed, Arundo donax.</title>
        <authorList>
            <person name="Barrero R.A."/>
            <person name="Guerrero F.D."/>
            <person name="Moolhuijzen P."/>
            <person name="Goolsby J.A."/>
            <person name="Tidwell J."/>
            <person name="Bellgard S.E."/>
            <person name="Bellgard M.I."/>
        </authorList>
    </citation>
    <scope>NUCLEOTIDE SEQUENCE</scope>
    <source>
        <tissue evidence="1">Shoot tissue taken approximately 20 cm above the soil surface</tissue>
    </source>
</reference>
<protein>
    <submittedName>
        <fullName evidence="1">Uncharacterized protein</fullName>
    </submittedName>
</protein>
<dbReference type="AlphaFoldDB" id="A0A0A9DPM6"/>
<organism evidence="1">
    <name type="scientific">Arundo donax</name>
    <name type="common">Giant reed</name>
    <name type="synonym">Donax arundinaceus</name>
    <dbReference type="NCBI Taxonomy" id="35708"/>
    <lineage>
        <taxon>Eukaryota</taxon>
        <taxon>Viridiplantae</taxon>
        <taxon>Streptophyta</taxon>
        <taxon>Embryophyta</taxon>
        <taxon>Tracheophyta</taxon>
        <taxon>Spermatophyta</taxon>
        <taxon>Magnoliopsida</taxon>
        <taxon>Liliopsida</taxon>
        <taxon>Poales</taxon>
        <taxon>Poaceae</taxon>
        <taxon>PACMAD clade</taxon>
        <taxon>Arundinoideae</taxon>
        <taxon>Arundineae</taxon>
        <taxon>Arundo</taxon>
    </lineage>
</organism>
<sequence length="113" mass="12500">MAVLSLASFGRHGFPWFCTAWPGRAPWRCSAGEVDAAVVYGAARRDYRAWNFCTRTTRRGCPVDPDLVGEDAPATSPKMACLCLLCVPLRNKGKQAREKVKHEKRIGIGSSWC</sequence>
<name>A0A0A9DPM6_ARUDO</name>
<reference evidence="1" key="1">
    <citation type="submission" date="2014-09" db="EMBL/GenBank/DDBJ databases">
        <authorList>
            <person name="Magalhaes I.L.F."/>
            <person name="Oliveira U."/>
            <person name="Santos F.R."/>
            <person name="Vidigal T.H.D.A."/>
            <person name="Brescovit A.D."/>
            <person name="Santos A.J."/>
        </authorList>
    </citation>
    <scope>NUCLEOTIDE SEQUENCE</scope>
    <source>
        <tissue evidence="1">Shoot tissue taken approximately 20 cm above the soil surface</tissue>
    </source>
</reference>
<proteinExistence type="predicted"/>
<dbReference type="EMBL" id="GBRH01209287">
    <property type="protein sequence ID" value="JAD88608.1"/>
    <property type="molecule type" value="Transcribed_RNA"/>
</dbReference>